<comment type="caution">
    <text evidence="2">The sequence shown here is derived from an EMBL/GenBank/DDBJ whole genome shotgun (WGS) entry which is preliminary data.</text>
</comment>
<proteinExistence type="predicted"/>
<dbReference type="Proteomes" id="UP000324222">
    <property type="component" value="Unassembled WGS sequence"/>
</dbReference>
<keyword evidence="3" id="KW-1185">Reference proteome</keyword>
<sequence length="113" mass="12519">MHYYRAAVRLHLGKSCHSLKVSQARKLSRFLKKEAGEAYDSHEGWTPTAAGKKSRLRRRIRMGMEAQAAQQKMFNGFLGGPAPEAVRVGGQAQSVGVSRESSVYEADGRESHM</sequence>
<accession>A0A5B7E8B0</accession>
<evidence type="ECO:0000256" key="1">
    <source>
        <dbReference type="SAM" id="MobiDB-lite"/>
    </source>
</evidence>
<dbReference type="AlphaFoldDB" id="A0A5B7E8B0"/>
<evidence type="ECO:0000313" key="2">
    <source>
        <dbReference type="EMBL" id="MPC29575.1"/>
    </source>
</evidence>
<feature type="compositionally biased region" description="Polar residues" evidence="1">
    <location>
        <begin position="91"/>
        <end position="101"/>
    </location>
</feature>
<feature type="region of interest" description="Disordered" evidence="1">
    <location>
        <begin position="89"/>
        <end position="113"/>
    </location>
</feature>
<reference evidence="2 3" key="1">
    <citation type="submission" date="2019-05" db="EMBL/GenBank/DDBJ databases">
        <title>Another draft genome of Portunus trituberculatus and its Hox gene families provides insights of decapod evolution.</title>
        <authorList>
            <person name="Jeong J.-H."/>
            <person name="Song I."/>
            <person name="Kim S."/>
            <person name="Choi T."/>
            <person name="Kim D."/>
            <person name="Ryu S."/>
            <person name="Kim W."/>
        </authorList>
    </citation>
    <scope>NUCLEOTIDE SEQUENCE [LARGE SCALE GENOMIC DNA]</scope>
    <source>
        <tissue evidence="2">Muscle</tissue>
    </source>
</reference>
<protein>
    <submittedName>
        <fullName evidence="2">Uncharacterized protein</fullName>
    </submittedName>
</protein>
<gene>
    <name evidence="2" type="ORF">E2C01_022816</name>
</gene>
<name>A0A5B7E8B0_PORTR</name>
<evidence type="ECO:0000313" key="3">
    <source>
        <dbReference type="Proteomes" id="UP000324222"/>
    </source>
</evidence>
<dbReference type="EMBL" id="VSRR010002095">
    <property type="protein sequence ID" value="MPC29575.1"/>
    <property type="molecule type" value="Genomic_DNA"/>
</dbReference>
<organism evidence="2 3">
    <name type="scientific">Portunus trituberculatus</name>
    <name type="common">Swimming crab</name>
    <name type="synonym">Neptunus trituberculatus</name>
    <dbReference type="NCBI Taxonomy" id="210409"/>
    <lineage>
        <taxon>Eukaryota</taxon>
        <taxon>Metazoa</taxon>
        <taxon>Ecdysozoa</taxon>
        <taxon>Arthropoda</taxon>
        <taxon>Crustacea</taxon>
        <taxon>Multicrustacea</taxon>
        <taxon>Malacostraca</taxon>
        <taxon>Eumalacostraca</taxon>
        <taxon>Eucarida</taxon>
        <taxon>Decapoda</taxon>
        <taxon>Pleocyemata</taxon>
        <taxon>Brachyura</taxon>
        <taxon>Eubrachyura</taxon>
        <taxon>Portunoidea</taxon>
        <taxon>Portunidae</taxon>
        <taxon>Portuninae</taxon>
        <taxon>Portunus</taxon>
    </lineage>
</organism>